<feature type="repeat" description="ANK" evidence="4">
    <location>
        <begin position="2705"/>
        <end position="2737"/>
    </location>
</feature>
<feature type="domain" description="U-box" evidence="7">
    <location>
        <begin position="2909"/>
        <end position="2988"/>
    </location>
</feature>
<dbReference type="Pfam" id="PF04564">
    <property type="entry name" value="U-box"/>
    <property type="match status" value="1"/>
</dbReference>
<dbReference type="Gene3D" id="2.60.40.10">
    <property type="entry name" value="Immunoglobulins"/>
    <property type="match status" value="1"/>
</dbReference>
<dbReference type="GO" id="GO:0004842">
    <property type="term" value="F:ubiquitin-protein transferase activity"/>
    <property type="evidence" value="ECO:0007669"/>
    <property type="project" value="InterPro"/>
</dbReference>
<dbReference type="GO" id="GO:0016567">
    <property type="term" value="P:protein ubiquitination"/>
    <property type="evidence" value="ECO:0007669"/>
    <property type="project" value="UniProtKB-UniPathway"/>
</dbReference>
<evidence type="ECO:0000313" key="8">
    <source>
        <dbReference type="EMBL" id="PSC71100.1"/>
    </source>
</evidence>
<dbReference type="InterPro" id="IPR002859">
    <property type="entry name" value="PKD/REJ-like"/>
</dbReference>
<keyword evidence="6" id="KW-0812">Transmembrane</keyword>
<dbReference type="PROSITE" id="PS50297">
    <property type="entry name" value="ANK_REP_REGION"/>
    <property type="match status" value="1"/>
</dbReference>
<name>A0A2P6VAH7_9CHLO</name>
<dbReference type="GO" id="GO:0005634">
    <property type="term" value="C:nucleus"/>
    <property type="evidence" value="ECO:0007669"/>
    <property type="project" value="TreeGrafter"/>
</dbReference>
<dbReference type="InterPro" id="IPR051912">
    <property type="entry name" value="Alkylbase_DNA_Glycosylase/TA"/>
</dbReference>
<dbReference type="GO" id="GO:0006285">
    <property type="term" value="P:base-excision repair, AP site formation"/>
    <property type="evidence" value="ECO:0007669"/>
    <property type="project" value="TreeGrafter"/>
</dbReference>
<dbReference type="InterPro" id="IPR011257">
    <property type="entry name" value="DNA_glycosylase"/>
</dbReference>
<feature type="compositionally biased region" description="Low complexity" evidence="5">
    <location>
        <begin position="700"/>
        <end position="717"/>
    </location>
</feature>
<dbReference type="InterPro" id="IPR003613">
    <property type="entry name" value="Ubox_domain"/>
</dbReference>
<dbReference type="GO" id="GO:0043916">
    <property type="term" value="F:DNA-7-methylguanine glycosylase activity"/>
    <property type="evidence" value="ECO:0007669"/>
    <property type="project" value="TreeGrafter"/>
</dbReference>
<dbReference type="Pfam" id="PF12796">
    <property type="entry name" value="Ank_2"/>
    <property type="match status" value="2"/>
</dbReference>
<evidence type="ECO:0000256" key="2">
    <source>
        <dbReference type="ARBA" id="ARBA00022763"/>
    </source>
</evidence>
<sequence>MQLRQRKSERAAVSKQQSATRNAARRIAAAADAPTAPLAATPLPAAAPADVAELTAPAAPPRKKRKAPQDIGIPELLLGQGLPTAEAVEAVDRLALRAAGFTPDTLQAACEFLARADPKLAPLIEQHGPPERLLAKQGSNFATLAKAIVFQQLATGAAATIYGRVLAACGGGDTLSPAAALVASTDSLRAAGLSERKVSYIRDLAEHFADGRLSDAKIADMDEAALEEALTAVRGIGVWTCHMHAMFHLGSPDVLPVGDLGVRKGMQQLYGLKELPSPAAMEKLSEKWRPFRSLGCYYMWRLLAVVGDQLSQRNALEWDDGDLLRCAAHLTMAGGVAARQLAKHLYLRLSPNYGKPLPRGLHLEHCTLPELREALQEWGLPWAKGKKEELVQRLLDQVQDSMVDAAGQRPRHCLVSAATRAELTHWSRRLASAGKAKELFDLNPGDLHGLPMYDDHLGHKHYRMEDLKARARAVHGSWEAIRRKKEAAVSDDDRLKAILYAQRAKRLDEVTRELETRGVPPVKAAELMDEARVGNWPASDVVWGAKCEVPISEAATWVQLMAWLEQGPCASLYEAALAEAGQVELPAAMPFYQAHTVRREHAADSALAQWVSGLSGGLAAVAASGAPAALLPRLYKLWQQQASGKGAPCNLTTTTVCKEDSANTGAFPSSSPSPSLSPTESPAPTSTINTTETAYLSPKPISNTPANTSSPSPYQSPYYPPSTPSGADPCAYSEDPCCPRSGSFTECVLESSAEQACSFYGSSGSGACQTAWDSGCYRMSDEASCANMEGSGCSWVPFSSGSGPSPSPNPVPSVDLPPWKIWDVPQVPSEYFSTNTTDKWWGQEDTSGHGPFDLLTPPLADALVRADASTIVCHALSDLLRAGAANLTSACESTFCGAHLPAFNALADVLEEAVGIRLPVDACEACILGVEDGLPQLPFDAAAIITPALAAAFSDVCPPLLDGLLWTARHYDFLPRFCETFVNDSQECVTFLTSALADKCCLSPIELMHPDAPDTCANHTTADTACAHSIECITDSDPCNAFVSQTTCELSSACLWRTYSDPSYPGWCMSTRDTCSDFNNDPDACDSAPSCRTVPRCARSPCDPTDACCLTQSAAECRATPGCAVTGWCSMTTSECWYTNSREACEARQECAWESNETAAGWCSVADNPCQPHHSSPLGCAGVTDSRGSALCKFQPACYDACQSCSRCIEGVAEFSASALPALEGNAATLAAAIRDFCAQSGGDSWTCYTIFATVSMHPEAAARPAALCKAAHQCSDECVDSLDLALCSNTGFSGGAIKAAAPSRPGVCQTSAACGTAQMCDTSACAKLTQCDPLTGMDLHSCGGTCASTCELQRDYLARLNSGTCQSDADCIGADETCAAIASRACRRSTCEGGTGVVTTTSCTGFCTSGSAPSLVSAQLSDDGRRITLRFTAAVRASSSAPSNIFDNATATSLGRLSTVYSEWTDDGIDLLIYLDYSANVALGQPLTMAASPAIVSHLEGRTVQAGSVPLQAPASTQPPVALLSGPTSLGSGCAGGTTSDVVFDASRSPFTAGRPVAFSWAVTAATGGRAALDALAAAATTNGVSRLVLPAATVAALPAGNYALSLTVTSWLGGTSTAELSFTKLAAALPVVAVVGGASQTFQVANGLRAQTVIDLASVCSGKRVTYFWEETTGLLPAGSFAANRSTLAVKGPVPTVTAGDVLSFSLTVAFEGAGSASTQLSLTAQQSAVMAVLSGPRGDVLDTRDLVFGSASSLDPDDAANTRTPFSFSWDCTAFDAITQASAPCFAGVATSPDMTATQLRVPAGLLPASATITYSISLTARKGSRSDSDTVTVRVLEGAAPVGTLARFCPGAAGCRSKAHLASEPLRLLFTVDDPSLLPGTTFQWESADVALPATGRQSLVIQPYTADGTPSFAGHTVMINVTATADGKSARASISVPIARRPSCTAATSCLSVSPASGAADTTSFMASAAGFAADSALTYDFGEQDVATGRRSFHVRASATASHTFAPRTLPVGTHTLFACAKDEAGAQACATAEVTVEAAAAAVTAADISSLGAALTTASASGSTDALMSAVRQLSAAAVASRDDEAAAAAAATQAASAMDALQSALSGSGATPEESLGMASAAESLLSSAPTPALAQGALNVAAAALEALAGSTVEADELHSLINIAAAGPVLVAAQPAGSARRLLMESTDPAAALAALASTYHIVGAAQAALLRSMGLGEEATAGTGALLASAALVDPAALGVDSAHAIGDTGAAVTLLAGLRDLLPETPAAIDLLLSHHADASLLLSAVTASAAKVPAASLASGRALLAVAPDVEGALSTSVVSGYVNFTSSLDGAGTLPGHAVAVALPLTDAFDPLKVQGYWRSDAVTLSSAADGTARCTLSNVNNQMVVVVQYDLAEGASPSPPAPDAPAEDAVEVTVPVLSFTARVTSYIPANFTASVQEQYIAAIKGAVPTVGVLVTLTNIRAGSVIVDTAVTFLVSNSATAPADALEHVLSTNPAAVLPATMWGDVTIDALARTTETITVSASLLTAPVYEPTSRHSVLIGALVGAIGGAVLLAAAIVAVVKCRRAKLGKQGSLESEMPSDDCQCCGTVLGGSRAPPDARKPAQQEQCPASSDGPQHDAPPVLSAADVALLEAASLGDETALAAALAAGAGLEAADASGEMALCRAAARGHLACLQALLSAGATLQACDSHGHDALHWAAACGRQDCLLALLAAGADKEARDANGLTTLAIAAGKNQVGCLAALADAGASLAATCWLGNTPAHIAACNGSLPALRYLHQRGGPACLAARNHKGQTALDVAVVYRQRAAERLLAQLERRGRGQLGVASPAGSRGPPHPLGDEPEAAEAAADAAAAELLAAEEEQSARQAAKVAAKAARRQRQKERRVAGSATLDEDLLSELCCPITQEPMESPVLAADGETYEQAAIQAWIARQQAAGQVPCSPLTNLPLAHTRLAPNRVVGRLIAGLTQAGLLS</sequence>
<gene>
    <name evidence="8" type="ORF">C2E20_5519</name>
</gene>
<keyword evidence="6" id="KW-1133">Transmembrane helix</keyword>
<dbReference type="PROSITE" id="PS51698">
    <property type="entry name" value="U_BOX"/>
    <property type="match status" value="1"/>
</dbReference>
<evidence type="ECO:0000256" key="6">
    <source>
        <dbReference type="SAM" id="Phobius"/>
    </source>
</evidence>
<feature type="compositionally biased region" description="Polar residues" evidence="5">
    <location>
        <begin position="2618"/>
        <end position="2628"/>
    </location>
</feature>
<dbReference type="InterPro" id="IPR002110">
    <property type="entry name" value="Ankyrin_rpt"/>
</dbReference>
<feature type="region of interest" description="Disordered" evidence="5">
    <location>
        <begin position="2608"/>
        <end position="2635"/>
    </location>
</feature>
<dbReference type="SMART" id="SM00504">
    <property type="entry name" value="Ubox"/>
    <property type="match status" value="1"/>
</dbReference>
<dbReference type="CDD" id="cd00056">
    <property type="entry name" value="ENDO3c"/>
    <property type="match status" value="1"/>
</dbReference>
<dbReference type="SMART" id="SM00248">
    <property type="entry name" value="ANK"/>
    <property type="match status" value="4"/>
</dbReference>
<dbReference type="SMART" id="SM00478">
    <property type="entry name" value="ENDO3c"/>
    <property type="match status" value="1"/>
</dbReference>
<organism evidence="8 9">
    <name type="scientific">Micractinium conductrix</name>
    <dbReference type="NCBI Taxonomy" id="554055"/>
    <lineage>
        <taxon>Eukaryota</taxon>
        <taxon>Viridiplantae</taxon>
        <taxon>Chlorophyta</taxon>
        <taxon>core chlorophytes</taxon>
        <taxon>Trebouxiophyceae</taxon>
        <taxon>Chlorellales</taxon>
        <taxon>Chlorellaceae</taxon>
        <taxon>Chlorella clade</taxon>
        <taxon>Micractinium</taxon>
    </lineage>
</organism>
<dbReference type="CDD" id="cd16655">
    <property type="entry name" value="RING-Ubox_WDSUB1-like"/>
    <property type="match status" value="1"/>
</dbReference>
<dbReference type="InterPro" id="IPR036770">
    <property type="entry name" value="Ankyrin_rpt-contain_sf"/>
</dbReference>
<dbReference type="Pfam" id="PF00730">
    <property type="entry name" value="HhH-GPD"/>
    <property type="match status" value="1"/>
</dbReference>
<dbReference type="InterPro" id="IPR013083">
    <property type="entry name" value="Znf_RING/FYVE/PHD"/>
</dbReference>
<dbReference type="Gene3D" id="1.10.1670.40">
    <property type="match status" value="1"/>
</dbReference>
<dbReference type="GO" id="GO:0006307">
    <property type="term" value="P:DNA alkylation repair"/>
    <property type="evidence" value="ECO:0007669"/>
    <property type="project" value="TreeGrafter"/>
</dbReference>
<dbReference type="EMBL" id="LHPF02000016">
    <property type="protein sequence ID" value="PSC71100.1"/>
    <property type="molecule type" value="Genomic_DNA"/>
</dbReference>
<feature type="region of interest" description="Disordered" evidence="5">
    <location>
        <begin position="2836"/>
        <end position="2861"/>
    </location>
</feature>
<dbReference type="Gene3D" id="1.10.720.30">
    <property type="entry name" value="SAP domain"/>
    <property type="match status" value="1"/>
</dbReference>
<comment type="similarity">
    <text evidence="1">Belongs to the alkylbase DNA glycosidase AlkA family.</text>
</comment>
<dbReference type="UniPathway" id="UPA00143"/>
<feature type="compositionally biased region" description="Basic and acidic residues" evidence="5">
    <location>
        <begin position="1"/>
        <end position="12"/>
    </location>
</feature>
<keyword evidence="9" id="KW-1185">Reference proteome</keyword>
<dbReference type="SUPFAM" id="SSF48403">
    <property type="entry name" value="Ankyrin repeat"/>
    <property type="match status" value="1"/>
</dbReference>
<feature type="compositionally biased region" description="Low complexity" evidence="5">
    <location>
        <begin position="19"/>
        <end position="44"/>
    </location>
</feature>
<dbReference type="Gene3D" id="3.30.40.10">
    <property type="entry name" value="Zinc/RING finger domain, C3HC4 (zinc finger)"/>
    <property type="match status" value="1"/>
</dbReference>
<evidence type="ECO:0000256" key="1">
    <source>
        <dbReference type="ARBA" id="ARBA00010817"/>
    </source>
</evidence>
<dbReference type="GO" id="GO:0032131">
    <property type="term" value="F:alkylated DNA binding"/>
    <property type="evidence" value="ECO:0007669"/>
    <property type="project" value="TreeGrafter"/>
</dbReference>
<dbReference type="InterPro" id="IPR036361">
    <property type="entry name" value="SAP_dom_sf"/>
</dbReference>
<dbReference type="Pfam" id="PF02010">
    <property type="entry name" value="REJ"/>
    <property type="match status" value="1"/>
</dbReference>
<keyword evidence="4" id="KW-0040">ANK repeat</keyword>
<evidence type="ECO:0000256" key="5">
    <source>
        <dbReference type="SAM" id="MobiDB-lite"/>
    </source>
</evidence>
<dbReference type="GO" id="GO:0032993">
    <property type="term" value="C:protein-DNA complex"/>
    <property type="evidence" value="ECO:0007669"/>
    <property type="project" value="TreeGrafter"/>
</dbReference>
<protein>
    <submittedName>
        <fullName evidence="8">DNA-3-methyladenine glycosylase 2</fullName>
    </submittedName>
</protein>
<keyword evidence="6" id="KW-0472">Membrane</keyword>
<feature type="transmembrane region" description="Helical" evidence="6">
    <location>
        <begin position="2552"/>
        <end position="2575"/>
    </location>
</feature>
<dbReference type="Gene3D" id="1.25.40.20">
    <property type="entry name" value="Ankyrin repeat-containing domain"/>
    <property type="match status" value="2"/>
</dbReference>
<dbReference type="STRING" id="554055.A0A2P6VAH7"/>
<dbReference type="Gene3D" id="1.10.340.30">
    <property type="entry name" value="Hypothetical protein, domain 2"/>
    <property type="match status" value="1"/>
</dbReference>
<evidence type="ECO:0000259" key="7">
    <source>
        <dbReference type="PROSITE" id="PS51698"/>
    </source>
</evidence>
<dbReference type="PANTHER" id="PTHR43003">
    <property type="entry name" value="DNA-3-METHYLADENINE GLYCOSYLASE"/>
    <property type="match status" value="1"/>
</dbReference>
<keyword evidence="2" id="KW-0227">DNA damage</keyword>
<dbReference type="PROSITE" id="PS50088">
    <property type="entry name" value="ANK_REPEAT"/>
    <property type="match status" value="2"/>
</dbReference>
<proteinExistence type="inferred from homology"/>
<accession>A0A2P6VAH7</accession>
<dbReference type="SUPFAM" id="SSF48150">
    <property type="entry name" value="DNA-glycosylase"/>
    <property type="match status" value="1"/>
</dbReference>
<dbReference type="GO" id="GO:0008725">
    <property type="term" value="F:DNA-3-methyladenine glycosylase activity"/>
    <property type="evidence" value="ECO:0007669"/>
    <property type="project" value="TreeGrafter"/>
</dbReference>
<reference evidence="8 9" key="1">
    <citation type="journal article" date="2018" name="Plant J.">
        <title>Genome sequences of Chlorella sorokiniana UTEX 1602 and Micractinium conductrix SAG 241.80: implications to maltose excretion by a green alga.</title>
        <authorList>
            <person name="Arriola M.B."/>
            <person name="Velmurugan N."/>
            <person name="Zhang Y."/>
            <person name="Plunkett M.H."/>
            <person name="Hondzo H."/>
            <person name="Barney B.M."/>
        </authorList>
    </citation>
    <scope>NUCLEOTIDE SEQUENCE [LARGE SCALE GENOMIC DNA]</scope>
    <source>
        <strain evidence="8 9">SAG 241.80</strain>
    </source>
</reference>
<dbReference type="SUPFAM" id="SSF57850">
    <property type="entry name" value="RING/U-box"/>
    <property type="match status" value="1"/>
</dbReference>
<feature type="region of interest" description="Disordered" evidence="5">
    <location>
        <begin position="1"/>
        <end position="44"/>
    </location>
</feature>
<evidence type="ECO:0000313" key="9">
    <source>
        <dbReference type="Proteomes" id="UP000239649"/>
    </source>
</evidence>
<dbReference type="PANTHER" id="PTHR43003:SF5">
    <property type="entry name" value="DNA-3-METHYLADENINE GLYCOSYLASE"/>
    <property type="match status" value="1"/>
</dbReference>
<feature type="region of interest" description="Disordered" evidence="5">
    <location>
        <begin position="662"/>
        <end position="727"/>
    </location>
</feature>
<evidence type="ECO:0000256" key="4">
    <source>
        <dbReference type="PROSITE-ProRule" id="PRU00023"/>
    </source>
</evidence>
<dbReference type="Proteomes" id="UP000239649">
    <property type="component" value="Unassembled WGS sequence"/>
</dbReference>
<dbReference type="InterPro" id="IPR013783">
    <property type="entry name" value="Ig-like_fold"/>
</dbReference>
<dbReference type="OrthoDB" id="415889at2759"/>
<dbReference type="InterPro" id="IPR003265">
    <property type="entry name" value="HhH-GPD_domain"/>
</dbReference>
<comment type="caution">
    <text evidence="8">The sequence shown here is derived from an EMBL/GenBank/DDBJ whole genome shotgun (WGS) entry which is preliminary data.</text>
</comment>
<dbReference type="FunFam" id="1.10.340.30:FF:000004">
    <property type="entry name" value="DNA-3-methyladenine glycosylase II"/>
    <property type="match status" value="1"/>
</dbReference>
<keyword evidence="3" id="KW-0234">DNA repair</keyword>
<evidence type="ECO:0000256" key="3">
    <source>
        <dbReference type="ARBA" id="ARBA00023204"/>
    </source>
</evidence>
<feature type="repeat" description="ANK" evidence="4">
    <location>
        <begin position="2672"/>
        <end position="2704"/>
    </location>
</feature>
<feature type="compositionally biased region" description="Low complexity" evidence="5">
    <location>
        <begin position="668"/>
        <end position="687"/>
    </location>
</feature>